<name>A0A2I1ET95_9GLOM</name>
<reference evidence="1 2" key="1">
    <citation type="submission" date="2016-04" db="EMBL/GenBank/DDBJ databases">
        <title>Genome analyses suggest a sexual origin of heterokaryosis in a supposedly ancient asexual fungus.</title>
        <authorList>
            <person name="Ropars J."/>
            <person name="Sedzielewska K."/>
            <person name="Noel J."/>
            <person name="Charron P."/>
            <person name="Farinelli L."/>
            <person name="Marton T."/>
            <person name="Kruger M."/>
            <person name="Pelin A."/>
            <person name="Brachmann A."/>
            <person name="Corradi N."/>
        </authorList>
    </citation>
    <scope>NUCLEOTIDE SEQUENCE [LARGE SCALE GENOMIC DNA]</scope>
    <source>
        <strain evidence="1 2">A5</strain>
    </source>
</reference>
<gene>
    <name evidence="1" type="ORF">RhiirA5_497050</name>
</gene>
<dbReference type="VEuPathDB" id="FungiDB:RhiirFUN_013984"/>
<evidence type="ECO:0000313" key="1">
    <source>
        <dbReference type="EMBL" id="PKC12283.1"/>
    </source>
</evidence>
<comment type="caution">
    <text evidence="1">The sequence shown here is derived from an EMBL/GenBank/DDBJ whole genome shotgun (WGS) entry which is preliminary data.</text>
</comment>
<dbReference type="AlphaFoldDB" id="A0A2I1ET95"/>
<accession>A0A2I1ET95</accession>
<dbReference type="VEuPathDB" id="FungiDB:RhiirA1_438430"/>
<proteinExistence type="predicted"/>
<dbReference type="EMBL" id="LLXJ01000259">
    <property type="protein sequence ID" value="PKC12283.1"/>
    <property type="molecule type" value="Genomic_DNA"/>
</dbReference>
<protein>
    <submittedName>
        <fullName evidence="1">Uncharacterized protein</fullName>
    </submittedName>
</protein>
<dbReference type="OrthoDB" id="2328224at2759"/>
<organism evidence="1 2">
    <name type="scientific">Rhizophagus irregularis</name>
    <dbReference type="NCBI Taxonomy" id="588596"/>
    <lineage>
        <taxon>Eukaryota</taxon>
        <taxon>Fungi</taxon>
        <taxon>Fungi incertae sedis</taxon>
        <taxon>Mucoromycota</taxon>
        <taxon>Glomeromycotina</taxon>
        <taxon>Glomeromycetes</taxon>
        <taxon>Glomerales</taxon>
        <taxon>Glomeraceae</taxon>
        <taxon>Rhizophagus</taxon>
    </lineage>
</organism>
<dbReference type="Proteomes" id="UP000232722">
    <property type="component" value="Unassembled WGS sequence"/>
</dbReference>
<evidence type="ECO:0000313" key="2">
    <source>
        <dbReference type="Proteomes" id="UP000232722"/>
    </source>
</evidence>
<reference evidence="1 2" key="2">
    <citation type="submission" date="2017-09" db="EMBL/GenBank/DDBJ databases">
        <title>Extensive intraspecific genome diversity in a model arbuscular mycorrhizal fungus.</title>
        <authorList>
            <person name="Chen E.C."/>
            <person name="Morin E."/>
            <person name="Beaudet D."/>
            <person name="Noel J."/>
            <person name="Ndikumana S."/>
            <person name="Charron P."/>
            <person name="St-Onge C."/>
            <person name="Giorgi J."/>
            <person name="Grigoriev I.V."/>
            <person name="Roux C."/>
            <person name="Martin F.M."/>
            <person name="Corradi N."/>
        </authorList>
    </citation>
    <scope>NUCLEOTIDE SEQUENCE [LARGE SCALE GENOMIC DNA]</scope>
    <source>
        <strain evidence="1 2">A5</strain>
    </source>
</reference>
<sequence>MDDANRSTAFFYLADESALEYDDESALNPIYFYNNIDKGTFDEHKDDYVLVYKQEVKKYGTSEYTSKELEDLEDEMPDAIYLPVDKSRRDSAAESPPARTVSAHHANQEHMELRRPLALELNFNDPAEDGKLYKTVIDSVQAIGYGHPAHVYYASSTFEIALGDNNGWSKWVSIDILRVWEKSAGDQVDRSLVGIDVLDQFSFVHEPAQGFKF</sequence>
<dbReference type="VEuPathDB" id="FungiDB:FUN_015980"/>